<comment type="caution">
    <text evidence="1">The sequence shown here is derived from an EMBL/GenBank/DDBJ whole genome shotgun (WGS) entry which is preliminary data.</text>
</comment>
<accession>A0A3P2RCC5</accession>
<dbReference type="InterPro" id="IPR024411">
    <property type="entry name" value="Tail_terminator_phage"/>
</dbReference>
<proteinExistence type="predicted"/>
<organism evidence="1 2">
    <name type="scientific">Weissella viridescens</name>
    <name type="common">Lactobacillus viridescens</name>
    <dbReference type="NCBI Taxonomy" id="1629"/>
    <lineage>
        <taxon>Bacteria</taxon>
        <taxon>Bacillati</taxon>
        <taxon>Bacillota</taxon>
        <taxon>Bacilli</taxon>
        <taxon>Lactobacillales</taxon>
        <taxon>Lactobacillaceae</taxon>
        <taxon>Weissella</taxon>
    </lineage>
</organism>
<reference evidence="1 2" key="1">
    <citation type="submission" date="2018-10" db="EMBL/GenBank/DDBJ databases">
        <title>Draft genome sequence of Weissella viridescens UCO-SMC3.</title>
        <authorList>
            <person name="Garcia-Cancino A."/>
            <person name="Espinoza-Monje M."/>
            <person name="Albarracin L."/>
            <person name="Garcia-Castillo V."/>
            <person name="Campos-Martin J."/>
            <person name="Nakano Y."/>
            <person name="Guitierrez-Zamorano C."/>
            <person name="Ikeda-Ohtsubo W."/>
            <person name="Morita H."/>
            <person name="Kitazawa H."/>
            <person name="Villena J."/>
        </authorList>
    </citation>
    <scope>NUCLEOTIDE SEQUENCE [LARGE SCALE GENOMIC DNA]</scope>
    <source>
        <strain evidence="1 2">UCO-SMC3</strain>
    </source>
</reference>
<dbReference type="Pfam" id="PF12691">
    <property type="entry name" value="Phage_tail_terminator_6"/>
    <property type="match status" value="1"/>
</dbReference>
<protein>
    <submittedName>
        <fullName evidence="1">Capsid protein</fullName>
    </submittedName>
</protein>
<evidence type="ECO:0000313" key="2">
    <source>
        <dbReference type="Proteomes" id="UP000275836"/>
    </source>
</evidence>
<evidence type="ECO:0000313" key="1">
    <source>
        <dbReference type="EMBL" id="RRG18263.1"/>
    </source>
</evidence>
<dbReference type="Proteomes" id="UP000275836">
    <property type="component" value="Unassembled WGS sequence"/>
</dbReference>
<dbReference type="RefSeq" id="WP_124942907.1">
    <property type="nucleotide sequence ID" value="NZ_RHGY01000002.1"/>
</dbReference>
<dbReference type="AlphaFoldDB" id="A0A3P2RCC5"/>
<dbReference type="OrthoDB" id="2152105at2"/>
<gene>
    <name evidence="1" type="ORF">D3P96_02970</name>
</gene>
<dbReference type="EMBL" id="RHGY01000002">
    <property type="protein sequence ID" value="RRG18263.1"/>
    <property type="molecule type" value="Genomic_DNA"/>
</dbReference>
<sequence length="132" mass="15010">MDLLNQLAKKVNQLDLSEPLTKSNINADYKFGIYTLPGSKIVEEDMAGNQEKLIPIEIAYRSNDYTKATNMLTQVSDMLNNLSQLDTDESYSFNRLDIEPQPYATGLMINDEGVFLLDFSVTITTKKERVYD</sequence>
<name>A0A3P2RCC5_WEIVI</name>